<protein>
    <recommendedName>
        <fullName evidence="3">Methyl-accepting chemotaxis protein</fullName>
    </recommendedName>
</protein>
<name>A0ABP7PRH1_9GAMM</name>
<organism evidence="1 2">
    <name type="scientific">Allohahella marinimesophila</name>
    <dbReference type="NCBI Taxonomy" id="1054972"/>
    <lineage>
        <taxon>Bacteria</taxon>
        <taxon>Pseudomonadati</taxon>
        <taxon>Pseudomonadota</taxon>
        <taxon>Gammaproteobacteria</taxon>
        <taxon>Oceanospirillales</taxon>
        <taxon>Hahellaceae</taxon>
        <taxon>Allohahella</taxon>
    </lineage>
</organism>
<dbReference type="Proteomes" id="UP001501337">
    <property type="component" value="Unassembled WGS sequence"/>
</dbReference>
<dbReference type="RefSeq" id="WP_344807680.1">
    <property type="nucleotide sequence ID" value="NZ_BAABBO010000012.1"/>
</dbReference>
<sequence length="102" mass="10901">MISHSFKRFSGAPVLKHSFLTLGAALMILGVSHSQGFDQISVKAASELQAQMFGEQAEASQREQYVELIGSIDNALSGLGNKARLLADDTLLYLESGKASDS</sequence>
<evidence type="ECO:0000313" key="2">
    <source>
        <dbReference type="Proteomes" id="UP001501337"/>
    </source>
</evidence>
<gene>
    <name evidence="1" type="ORF">GCM10022278_29360</name>
</gene>
<reference evidence="2" key="1">
    <citation type="journal article" date="2019" name="Int. J. Syst. Evol. Microbiol.">
        <title>The Global Catalogue of Microorganisms (GCM) 10K type strain sequencing project: providing services to taxonomists for standard genome sequencing and annotation.</title>
        <authorList>
            <consortium name="The Broad Institute Genomics Platform"/>
            <consortium name="The Broad Institute Genome Sequencing Center for Infectious Disease"/>
            <person name="Wu L."/>
            <person name="Ma J."/>
        </authorList>
    </citation>
    <scope>NUCLEOTIDE SEQUENCE [LARGE SCALE GENOMIC DNA]</scope>
    <source>
        <strain evidence="2">JCM 17555</strain>
    </source>
</reference>
<dbReference type="EMBL" id="BAABBO010000012">
    <property type="protein sequence ID" value="GAA3969773.1"/>
    <property type="molecule type" value="Genomic_DNA"/>
</dbReference>
<accession>A0ABP7PRH1</accession>
<evidence type="ECO:0008006" key="3">
    <source>
        <dbReference type="Google" id="ProtNLM"/>
    </source>
</evidence>
<evidence type="ECO:0000313" key="1">
    <source>
        <dbReference type="EMBL" id="GAA3969773.1"/>
    </source>
</evidence>
<proteinExistence type="predicted"/>
<keyword evidence="2" id="KW-1185">Reference proteome</keyword>
<comment type="caution">
    <text evidence="1">The sequence shown here is derived from an EMBL/GenBank/DDBJ whole genome shotgun (WGS) entry which is preliminary data.</text>
</comment>